<dbReference type="CDD" id="cd03112">
    <property type="entry name" value="CobW-like"/>
    <property type="match status" value="1"/>
</dbReference>
<dbReference type="InterPro" id="IPR036627">
    <property type="entry name" value="CobW-likC_sf"/>
</dbReference>
<dbReference type="PANTHER" id="PTHR43603">
    <property type="entry name" value="COBW DOMAIN-CONTAINING PROTEIN DDB_G0274527"/>
    <property type="match status" value="1"/>
</dbReference>
<dbReference type="NCBIfam" id="NF038288">
    <property type="entry name" value="chaper_GTP_ZigA"/>
    <property type="match status" value="1"/>
</dbReference>
<comment type="catalytic activity">
    <reaction evidence="6">
        <text>GTP + H2O = GDP + phosphate + H(+)</text>
        <dbReference type="Rhea" id="RHEA:19669"/>
        <dbReference type="ChEBI" id="CHEBI:15377"/>
        <dbReference type="ChEBI" id="CHEBI:15378"/>
        <dbReference type="ChEBI" id="CHEBI:37565"/>
        <dbReference type="ChEBI" id="CHEBI:43474"/>
        <dbReference type="ChEBI" id="CHEBI:58189"/>
    </reaction>
    <physiologicalReaction direction="left-to-right" evidence="6">
        <dbReference type="Rhea" id="RHEA:19670"/>
    </physiologicalReaction>
</comment>
<sequence>MQFTCVINNANVLRYMPLSPSVLPLPVTVLSGFLGAGKTTLLNHILRNREGRKIAVIVNDMSEVNVDAQLVKSGDARLSRTEEKMVEMSNGCICCTLREDLMIEVRKLAKEGRFDALVIESTGVSEPMPVAETFTFQDEDGSSLSDLANLDTMVTVVDARNFLNDYHSTEDLVDRGQGLSDEDGRTLAHLLTDQIEFANVILINKTDAVEPDAVEEIQGIIRALNPKARVHLTQNSQVPLEAVLHTGLFAMNEAEQSQGWLDSLNGHTPEMEEYGISSFVYRAHRPFHPQRFSDHLKGSWGGVIRAKGLFWLATRMELAGYLSQAGVLRDTRALGFFWSAVDHAEWPQDEESLAEIRANSHEPYGDRRQEIVIIGHHMNRAGLQAQFDACLLTDEEYEAGPDGWKTLSDPFPQWMPES</sequence>
<evidence type="ECO:0000256" key="4">
    <source>
        <dbReference type="ARBA" id="ARBA00034320"/>
    </source>
</evidence>
<comment type="function">
    <text evidence="5">Zinc chaperone that directly transfers zinc cofactor to target proteins, thereby activating them. Zinc is transferred from the CXCC motif in the GTPase domain to the zinc binding site in target proteins in a process requiring GTP hydrolysis.</text>
</comment>
<dbReference type="Gene3D" id="3.40.50.300">
    <property type="entry name" value="P-loop containing nucleotide triphosphate hydrolases"/>
    <property type="match status" value="1"/>
</dbReference>
<evidence type="ECO:0000256" key="1">
    <source>
        <dbReference type="ARBA" id="ARBA00022741"/>
    </source>
</evidence>
<dbReference type="InterPro" id="IPR003495">
    <property type="entry name" value="CobW/HypB/UreG_nucleotide-bd"/>
</dbReference>
<evidence type="ECO:0000256" key="2">
    <source>
        <dbReference type="ARBA" id="ARBA00022801"/>
    </source>
</evidence>
<dbReference type="InterPro" id="IPR051927">
    <property type="entry name" value="Zn_Chap_cDPG_Synth"/>
</dbReference>
<evidence type="ECO:0000313" key="9">
    <source>
        <dbReference type="Proteomes" id="UP000295662"/>
    </source>
</evidence>
<protein>
    <submittedName>
        <fullName evidence="8">G3E family GTPase</fullName>
    </submittedName>
</protein>
<comment type="similarity">
    <text evidence="4">Belongs to the SIMIBI class G3E GTPase family. ZNG1 subfamily.</text>
</comment>
<dbReference type="GO" id="GO:0000166">
    <property type="term" value="F:nucleotide binding"/>
    <property type="evidence" value="ECO:0007669"/>
    <property type="project" value="UniProtKB-KW"/>
</dbReference>
<evidence type="ECO:0000313" key="8">
    <source>
        <dbReference type="EMBL" id="TDU81737.1"/>
    </source>
</evidence>
<comment type="caution">
    <text evidence="8">The sequence shown here is derived from an EMBL/GenBank/DDBJ whole genome shotgun (WGS) entry which is preliminary data.</text>
</comment>
<evidence type="ECO:0000259" key="7">
    <source>
        <dbReference type="SMART" id="SM00833"/>
    </source>
</evidence>
<dbReference type="EMBL" id="SOCA01000001">
    <property type="protein sequence ID" value="TDU81737.1"/>
    <property type="molecule type" value="Genomic_DNA"/>
</dbReference>
<dbReference type="SUPFAM" id="SSF52540">
    <property type="entry name" value="P-loop containing nucleoside triphosphate hydrolases"/>
    <property type="match status" value="1"/>
</dbReference>
<feature type="domain" description="CobW C-terminal" evidence="7">
    <location>
        <begin position="276"/>
        <end position="391"/>
    </location>
</feature>
<keyword evidence="2" id="KW-0378">Hydrolase</keyword>
<evidence type="ECO:0000256" key="3">
    <source>
        <dbReference type="ARBA" id="ARBA00023186"/>
    </source>
</evidence>
<keyword evidence="9" id="KW-1185">Reference proteome</keyword>
<dbReference type="InterPro" id="IPR047920">
    <property type="entry name" value="ZigA-like"/>
</dbReference>
<gene>
    <name evidence="8" type="ORF">EI77_01047</name>
</gene>
<dbReference type="OrthoDB" id="9808822at2"/>
<dbReference type="Pfam" id="PF07683">
    <property type="entry name" value="CobW_C"/>
    <property type="match status" value="1"/>
</dbReference>
<reference evidence="8 9" key="1">
    <citation type="submission" date="2019-03" db="EMBL/GenBank/DDBJ databases">
        <title>Genomic Encyclopedia of Archaeal and Bacterial Type Strains, Phase II (KMG-II): from individual species to whole genera.</title>
        <authorList>
            <person name="Goeker M."/>
        </authorList>
    </citation>
    <scope>NUCLEOTIDE SEQUENCE [LARGE SCALE GENOMIC DNA]</scope>
    <source>
        <strain evidence="8 9">ATCC 25309</strain>
    </source>
</reference>
<dbReference type="Proteomes" id="UP000295662">
    <property type="component" value="Unassembled WGS sequence"/>
</dbReference>
<evidence type="ECO:0000256" key="5">
    <source>
        <dbReference type="ARBA" id="ARBA00045658"/>
    </source>
</evidence>
<name>A0A4R7STW2_9BACT</name>
<dbReference type="InterPro" id="IPR011629">
    <property type="entry name" value="CobW-like_C"/>
</dbReference>
<evidence type="ECO:0000256" key="6">
    <source>
        <dbReference type="ARBA" id="ARBA00049117"/>
    </source>
</evidence>
<dbReference type="Pfam" id="PF02492">
    <property type="entry name" value="cobW"/>
    <property type="match status" value="1"/>
</dbReference>
<dbReference type="InterPro" id="IPR027417">
    <property type="entry name" value="P-loop_NTPase"/>
</dbReference>
<dbReference type="SMART" id="SM00833">
    <property type="entry name" value="CobW_C"/>
    <property type="match status" value="1"/>
</dbReference>
<accession>A0A4R7STW2</accession>
<proteinExistence type="inferred from homology"/>
<dbReference type="PANTHER" id="PTHR43603:SF1">
    <property type="entry name" value="ZINC-REGULATED GTPASE METALLOPROTEIN ACTIVATOR 1"/>
    <property type="match status" value="1"/>
</dbReference>
<keyword evidence="3" id="KW-0143">Chaperone</keyword>
<organism evidence="8 9">
    <name type="scientific">Prosthecobacter fusiformis</name>
    <dbReference type="NCBI Taxonomy" id="48464"/>
    <lineage>
        <taxon>Bacteria</taxon>
        <taxon>Pseudomonadati</taxon>
        <taxon>Verrucomicrobiota</taxon>
        <taxon>Verrucomicrobiia</taxon>
        <taxon>Verrucomicrobiales</taxon>
        <taxon>Verrucomicrobiaceae</taxon>
        <taxon>Prosthecobacter</taxon>
    </lineage>
</organism>
<dbReference type="AlphaFoldDB" id="A0A4R7STW2"/>
<dbReference type="Gene3D" id="3.30.1220.10">
    <property type="entry name" value="CobW-like, C-terminal domain"/>
    <property type="match status" value="1"/>
</dbReference>
<dbReference type="GO" id="GO:0016787">
    <property type="term" value="F:hydrolase activity"/>
    <property type="evidence" value="ECO:0007669"/>
    <property type="project" value="UniProtKB-KW"/>
</dbReference>
<keyword evidence="1" id="KW-0547">Nucleotide-binding</keyword>